<gene>
    <name evidence="2" type="ORF">C7C46_09510</name>
</gene>
<dbReference type="SUPFAM" id="SSF56752">
    <property type="entry name" value="D-aminoacid aminotransferase-like PLP-dependent enzymes"/>
    <property type="match status" value="1"/>
</dbReference>
<dbReference type="CDD" id="cd00449">
    <property type="entry name" value="PLPDE_IV"/>
    <property type="match status" value="1"/>
</dbReference>
<evidence type="ECO:0000256" key="1">
    <source>
        <dbReference type="ARBA" id="ARBA00009320"/>
    </source>
</evidence>
<dbReference type="PANTHER" id="PTHR42743">
    <property type="entry name" value="AMINO-ACID AMINOTRANSFERASE"/>
    <property type="match status" value="1"/>
</dbReference>
<name>A0A2V4NCS2_9ACTN</name>
<organism evidence="2 3">
    <name type="scientific">Streptomyces tateyamensis</name>
    <dbReference type="NCBI Taxonomy" id="565073"/>
    <lineage>
        <taxon>Bacteria</taxon>
        <taxon>Bacillati</taxon>
        <taxon>Actinomycetota</taxon>
        <taxon>Actinomycetes</taxon>
        <taxon>Kitasatosporales</taxon>
        <taxon>Streptomycetaceae</taxon>
        <taxon>Streptomyces</taxon>
    </lineage>
</organism>
<dbReference type="InterPro" id="IPR036038">
    <property type="entry name" value="Aminotransferase-like"/>
</dbReference>
<dbReference type="Gene3D" id="3.30.470.10">
    <property type="match status" value="1"/>
</dbReference>
<comment type="caution">
    <text evidence="2">The sequence shown here is derived from an EMBL/GenBank/DDBJ whole genome shotgun (WGS) entry which is preliminary data.</text>
</comment>
<dbReference type="Gene3D" id="3.20.10.10">
    <property type="entry name" value="D-amino Acid Aminotransferase, subunit A, domain 2"/>
    <property type="match status" value="1"/>
</dbReference>
<protein>
    <submittedName>
        <fullName evidence="2">Branched-chain-amino-acid transaminase</fullName>
    </submittedName>
</protein>
<dbReference type="PANTHER" id="PTHR42743:SF11">
    <property type="entry name" value="AMINODEOXYCHORISMATE LYASE"/>
    <property type="match status" value="1"/>
</dbReference>
<dbReference type="EMBL" id="PYBW01000030">
    <property type="protein sequence ID" value="PYC82591.1"/>
    <property type="molecule type" value="Genomic_DNA"/>
</dbReference>
<reference evidence="2 3" key="1">
    <citation type="submission" date="2018-03" db="EMBL/GenBank/DDBJ databases">
        <title>Bioinformatic expansion and discovery of thiopeptide antibiotics.</title>
        <authorList>
            <person name="Schwalen C.J."/>
            <person name="Hudson G.A."/>
            <person name="Mitchell D.A."/>
        </authorList>
    </citation>
    <scope>NUCLEOTIDE SEQUENCE [LARGE SCALE GENOMIC DNA]</scope>
    <source>
        <strain evidence="2 3">ATCC 21389</strain>
    </source>
</reference>
<dbReference type="OrthoDB" id="9804984at2"/>
<keyword evidence="3" id="KW-1185">Reference proteome</keyword>
<comment type="similarity">
    <text evidence="1">Belongs to the class-IV pyridoxal-phosphate-dependent aminotransferase family.</text>
</comment>
<dbReference type="AlphaFoldDB" id="A0A2V4NCS2"/>
<dbReference type="Proteomes" id="UP000248039">
    <property type="component" value="Unassembled WGS sequence"/>
</dbReference>
<dbReference type="InterPro" id="IPR043131">
    <property type="entry name" value="BCAT-like_N"/>
</dbReference>
<proteinExistence type="inferred from homology"/>
<dbReference type="GO" id="GO:0046394">
    <property type="term" value="P:carboxylic acid biosynthetic process"/>
    <property type="evidence" value="ECO:0007669"/>
    <property type="project" value="UniProtKB-ARBA"/>
</dbReference>
<dbReference type="InterPro" id="IPR050571">
    <property type="entry name" value="Class-IV_PLP-Dep_Aminotrnsfr"/>
</dbReference>
<dbReference type="GO" id="GO:0003824">
    <property type="term" value="F:catalytic activity"/>
    <property type="evidence" value="ECO:0007669"/>
    <property type="project" value="InterPro"/>
</dbReference>
<sequence length="304" mass="32586">MNTNVPELIWHNGKVRPWAEATVHVTTETAMRAVNVFEGLRAYRQPDGRLAIVRLTAHLERLETSAALMHIPHPGLAAELHDGITQLLAALDPQGDVYVRPSVYVDTGRYTAERTEMTTGTIVTCFPAPVRPMEPMRCIVSSRRRIADDALPTAAKTGAAYSGFRLARLEALEKGADEAILLNQHGNVAETGGAAVFAVRHGRITTPPLTDGILASITRATVLALAERLGIPAAEQPLTPGDLHGADEVFVTGTLDEVRIVGQVNGHSPRHGDHPIGSALREEYLAMCAGTRPALDASFLAVIA</sequence>
<dbReference type="InterPro" id="IPR001544">
    <property type="entry name" value="Aminotrans_IV"/>
</dbReference>
<evidence type="ECO:0000313" key="2">
    <source>
        <dbReference type="EMBL" id="PYC82591.1"/>
    </source>
</evidence>
<dbReference type="InterPro" id="IPR043132">
    <property type="entry name" value="BCAT-like_C"/>
</dbReference>
<dbReference type="RefSeq" id="WP_110667772.1">
    <property type="nucleotide sequence ID" value="NZ_PYBW01000030.1"/>
</dbReference>
<accession>A0A2V4NCS2</accession>
<dbReference type="Pfam" id="PF01063">
    <property type="entry name" value="Aminotran_4"/>
    <property type="match status" value="1"/>
</dbReference>
<evidence type="ECO:0000313" key="3">
    <source>
        <dbReference type="Proteomes" id="UP000248039"/>
    </source>
</evidence>